<dbReference type="Proteomes" id="UP000232891">
    <property type="component" value="Unassembled WGS sequence"/>
</dbReference>
<protein>
    <submittedName>
        <fullName evidence="2">Uncharacterized protein</fullName>
    </submittedName>
</protein>
<evidence type="ECO:0000313" key="2">
    <source>
        <dbReference type="EMBL" id="PKA77777.1"/>
    </source>
</evidence>
<evidence type="ECO:0000313" key="3">
    <source>
        <dbReference type="Proteomes" id="UP000232891"/>
    </source>
</evidence>
<organism evidence="2 3">
    <name type="scientific">Pseudomonas tolaasii NCPPB 2192</name>
    <dbReference type="NCBI Taxonomy" id="564423"/>
    <lineage>
        <taxon>Bacteria</taxon>
        <taxon>Pseudomonadati</taxon>
        <taxon>Pseudomonadota</taxon>
        <taxon>Gammaproteobacteria</taxon>
        <taxon>Pseudomonadales</taxon>
        <taxon>Pseudomonadaceae</taxon>
        <taxon>Pseudomonas</taxon>
    </lineage>
</organism>
<dbReference type="EMBL" id="PHHD01000001">
    <property type="protein sequence ID" value="PKA77777.1"/>
    <property type="molecule type" value="Genomic_DNA"/>
</dbReference>
<keyword evidence="3" id="KW-1185">Reference proteome</keyword>
<gene>
    <name evidence="2" type="ORF">ATI14_4836</name>
</gene>
<name>A0ABX4QLS1_PSETO</name>
<comment type="caution">
    <text evidence="2">The sequence shown here is derived from an EMBL/GenBank/DDBJ whole genome shotgun (WGS) entry which is preliminary data.</text>
</comment>
<reference evidence="2 3" key="1">
    <citation type="submission" date="2017-11" db="EMBL/GenBank/DDBJ databases">
        <title>Genome sequencing of a diverse group of Pseudomonas species.</title>
        <authorList>
            <person name="Loper J."/>
        </authorList>
    </citation>
    <scope>NUCLEOTIDE SEQUENCE [LARGE SCALE GENOMIC DNA]</scope>
    <source>
        <strain evidence="2 3">NCPPB 2192</strain>
    </source>
</reference>
<proteinExistence type="predicted"/>
<sequence length="1273" mass="137594">MSTILAKGNGAIFSQPLVPQASTAHLTTCDIPLSPPAGGSENRPRVQAPHVPSLRQLSLDPPGGRAKRDTSKAGAAPSDKGTRPPRRYPAAANAEKADAKLQKNLIQWLKTGSETGNTVPAKSSIAPFIERYTQALNEPTLQAWFKAQALKPSTVRVFSDCVTGIVVRDGKEIFQRLSTTDGSGWGLVGKHISAAQRVLSPDDRGIPINAGVTHSLIPREVILSFYGVKPPANEQSAPQLAKQLKQQGWPEISSAQRDTWGSQFKRLLQQQADSAVRAQIVEQLRPLLEGKPDSEALRLQQQSMAVEPGSTLDRRSIKPRKLFVEFLASAPFQAFLKKTGFAEPGRQFRLSAGDLQMRNGAGQWVSLQRAFDDEVGKVGVAGSADEKAAASKMNEDLAQLVKLSKKTGNALYTTRTYDARQVLKLYLPDAVKTVGQLRVALEWLDIQLPSPPLAGDYAAMTPYVHSTQALSGTALETLKGASGPVMALFKNFTAKASGFESFTDPDSQFAAFFDSPQAIAQAESLARSLQLYAVADGQTLAKADRHQLLAAALKLNVDATLPGKPGTVAGYGLYQPGNKGRTLKEVRSDVEKHLQGKGLDASVSSLMAHLFLAQSAPEMLIKKDPTVPADTAQLLNQDPESIKVGSTGWLNLRLGCALVDSFATAGSSRAMNFKHIMALARLSATGPEQETLIKQLAAQPLLDWAVMAGVLPASLDGNYSADNYETAAKAFTERENQTQKAFATLVSGSPTQADLLVKELVRLLPEMTEDEIRNIKLQRENRADGVVLGNQFSTHFDSPKSLTDVILMLQAESDSQPGLSEDWVRALNLKIPFATLKERLERLPRIAPLVAPAVDRYIAEARTAQATVLKQMIDQLPLQDRKALAAGKIEFFSVRKETGDDLEADRGAESSVATKMGRHGLLMRYETGAVEPRNGYFEVFPGSMKMVKRTDLPEQLPLGGNIENGKKPFGPFAYVNAKFRRGTELPFDFEAYHTSDAPRPGMKSKVIIERLGSALPEAPSISPEHTPDTFASSRTAQIVERLQAHSFVDDREARIAYANEPSALHKREHPLATSKLFTTENARALLSLIPYVGAIADLVEGKIEAGVKGLLIDLASLAATGGLSAFKGVAKGLRMFIPFSGKPFSMAGLKGAGAFFRGLFNPLESVPEILRSAPNGLNALKMIAKGQTVRVGSNIFLPVKTFEQWRWALGARDTLLAGEGRSPSQWPGARMGASADREVLAVQKNGAWYAINPLSGKPEGAPLERFTPEAGEM</sequence>
<evidence type="ECO:0000256" key="1">
    <source>
        <dbReference type="SAM" id="MobiDB-lite"/>
    </source>
</evidence>
<feature type="region of interest" description="Disordered" evidence="1">
    <location>
        <begin position="30"/>
        <end position="96"/>
    </location>
</feature>
<accession>A0ABX4QLS1</accession>